<evidence type="ECO:0000256" key="6">
    <source>
        <dbReference type="ARBA" id="ARBA00023136"/>
    </source>
</evidence>
<evidence type="ECO:0000256" key="3">
    <source>
        <dbReference type="ARBA" id="ARBA00022448"/>
    </source>
</evidence>
<dbReference type="GO" id="GO:0035673">
    <property type="term" value="F:oligopeptide transmembrane transporter activity"/>
    <property type="evidence" value="ECO:0007669"/>
    <property type="project" value="InterPro"/>
</dbReference>
<dbReference type="EMBL" id="NAJO01000025">
    <property type="protein sequence ID" value="OQO03253.1"/>
    <property type="molecule type" value="Genomic_DNA"/>
</dbReference>
<feature type="transmembrane region" description="Helical" evidence="8">
    <location>
        <begin position="646"/>
        <end position="669"/>
    </location>
</feature>
<keyword evidence="6 8" id="KW-0472">Membrane</keyword>
<organism evidence="9 10">
    <name type="scientific">Cryoendolithus antarcticus</name>
    <dbReference type="NCBI Taxonomy" id="1507870"/>
    <lineage>
        <taxon>Eukaryota</taxon>
        <taxon>Fungi</taxon>
        <taxon>Dikarya</taxon>
        <taxon>Ascomycota</taxon>
        <taxon>Pezizomycotina</taxon>
        <taxon>Dothideomycetes</taxon>
        <taxon>Dothideomycetidae</taxon>
        <taxon>Cladosporiales</taxon>
        <taxon>Cladosporiaceae</taxon>
        <taxon>Cryoendolithus</taxon>
    </lineage>
</organism>
<comment type="similarity">
    <text evidence="2">Belongs to the oligopeptide OPT transporter family.</text>
</comment>
<evidence type="ECO:0000256" key="4">
    <source>
        <dbReference type="ARBA" id="ARBA00022692"/>
    </source>
</evidence>
<protein>
    <recommendedName>
        <fullName evidence="11">Oligopeptide transporter</fullName>
    </recommendedName>
</protein>
<feature type="transmembrane region" description="Helical" evidence="8">
    <location>
        <begin position="316"/>
        <end position="338"/>
    </location>
</feature>
<dbReference type="InterPro" id="IPR004813">
    <property type="entry name" value="OPT"/>
</dbReference>
<comment type="caution">
    <text evidence="9">The sequence shown here is derived from an EMBL/GenBank/DDBJ whole genome shotgun (WGS) entry which is preliminary data.</text>
</comment>
<feature type="transmembrane region" description="Helical" evidence="8">
    <location>
        <begin position="85"/>
        <end position="107"/>
    </location>
</feature>
<dbReference type="STRING" id="1507870.A0A1V8SVS5"/>
<dbReference type="Proteomes" id="UP000192596">
    <property type="component" value="Unassembled WGS sequence"/>
</dbReference>
<proteinExistence type="inferred from homology"/>
<evidence type="ECO:0000313" key="9">
    <source>
        <dbReference type="EMBL" id="OQO03253.1"/>
    </source>
</evidence>
<gene>
    <name evidence="9" type="ORF">B0A48_11509</name>
</gene>
<dbReference type="GO" id="GO:0000329">
    <property type="term" value="C:fungal-type vacuole membrane"/>
    <property type="evidence" value="ECO:0007669"/>
    <property type="project" value="TreeGrafter"/>
</dbReference>
<evidence type="ECO:0000256" key="8">
    <source>
        <dbReference type="SAM" id="Phobius"/>
    </source>
</evidence>
<name>A0A1V8SVS5_9PEZI</name>
<dbReference type="PANTHER" id="PTHR31645">
    <property type="entry name" value="OLIGOPEPTIDE TRANSPORTER YGL114W-RELATED"/>
    <property type="match status" value="1"/>
</dbReference>
<feature type="transmembrane region" description="Helical" evidence="8">
    <location>
        <begin position="383"/>
        <end position="402"/>
    </location>
</feature>
<keyword evidence="4 8" id="KW-0812">Transmembrane</keyword>
<evidence type="ECO:0008006" key="11">
    <source>
        <dbReference type="Google" id="ProtNLM"/>
    </source>
</evidence>
<comment type="subcellular location">
    <subcellularLocation>
        <location evidence="1">Membrane</location>
        <topology evidence="1">Multi-pass membrane protein</topology>
    </subcellularLocation>
</comment>
<feature type="transmembrane region" description="Helical" evidence="8">
    <location>
        <begin position="187"/>
        <end position="208"/>
    </location>
</feature>
<sequence>MAEKQHPLGNEKELTPEVHDPYAHSMATVVPTMGGEFAQNEKVPSETEEAMHDLKDDGESEVEDLIDSFVPFPPLKGIAEERMPLTFRAVIIGICLGSLVNASNVYLGLKTGFTFGASMFGAIFGFGIAKALSKTRIPLLGGEFGHQENSIIQASATGAGGLSGLFVAALPAMYQLELLSPQPKDDFSRVITLTLVCSFFGLFFAVPLRKFFIIQVSRELRLIFPSATATAMTIRSVHAVGTRASEAVKKLKALGIAFAASMVQRIVSYYCIGILYDWHIFTVSFPNSLHHIAQSTFLWFFIWGKYNNAAIHGENWAFLQGLNVAWSMMAGTIIAWGIGGPLLVHYGECIGIRSYEDDPQWALYTNFQSLGQIGKQAPSPRYWFLWPGVMIMVCASMAELFIQYRTIFFGFKTAYANIMGGINGQLKKRGKNVAFFEKQSAHQSREDHVEDFATPEQQVNGWLWSIGLITLNLIAGGIASGAADMCTSLVSDFRVGFLLRTPPNLQFIAQAVGTFIAVFLAPGIFIVFMAAYPCLIHPDDYEICPFSALSVSAWRAVAEAVTLPELPIPRSSVIFACVMAGASIVQVIVRHFYLIGPREKWRRFLPNWMAMAISFVIPQTYYAIAAVMGAHISHAWARRYPENFRIYMYAVAAGMIAGEGLGGFVGACLELGGVR</sequence>
<keyword evidence="3" id="KW-0813">Transport</keyword>
<evidence type="ECO:0000256" key="5">
    <source>
        <dbReference type="ARBA" id="ARBA00022989"/>
    </source>
</evidence>
<evidence type="ECO:0000256" key="2">
    <source>
        <dbReference type="ARBA" id="ARBA00008807"/>
    </source>
</evidence>
<reference evidence="10" key="1">
    <citation type="submission" date="2017-03" db="EMBL/GenBank/DDBJ databases">
        <title>Genomes of endolithic fungi from Antarctica.</title>
        <authorList>
            <person name="Coleine C."/>
            <person name="Masonjones S."/>
            <person name="Stajich J.E."/>
        </authorList>
    </citation>
    <scope>NUCLEOTIDE SEQUENCE [LARGE SCALE GENOMIC DNA]</scope>
    <source>
        <strain evidence="10">CCFEE 5527</strain>
    </source>
</reference>
<feature type="transmembrane region" description="Helical" evidence="8">
    <location>
        <begin position="507"/>
        <end position="532"/>
    </location>
</feature>
<feature type="transmembrane region" description="Helical" evidence="8">
    <location>
        <begin position="154"/>
        <end position="175"/>
    </location>
</feature>
<dbReference type="PANTHER" id="PTHR31645:SF3">
    <property type="entry name" value="OLIGOPEPTIDE TRANSPORTER"/>
    <property type="match status" value="1"/>
</dbReference>
<feature type="transmembrane region" description="Helical" evidence="8">
    <location>
        <begin position="253"/>
        <end position="276"/>
    </location>
</feature>
<evidence type="ECO:0000256" key="1">
    <source>
        <dbReference type="ARBA" id="ARBA00004141"/>
    </source>
</evidence>
<accession>A0A1V8SVS5</accession>
<feature type="region of interest" description="Disordered" evidence="7">
    <location>
        <begin position="1"/>
        <end position="21"/>
    </location>
</feature>
<dbReference type="InterPro" id="IPR045035">
    <property type="entry name" value="YSL-like"/>
</dbReference>
<keyword evidence="10" id="KW-1185">Reference proteome</keyword>
<feature type="transmembrane region" description="Helical" evidence="8">
    <location>
        <begin position="113"/>
        <end position="133"/>
    </location>
</feature>
<feature type="transmembrane region" description="Helical" evidence="8">
    <location>
        <begin position="288"/>
        <end position="304"/>
    </location>
</feature>
<dbReference type="InParanoid" id="A0A1V8SVS5"/>
<evidence type="ECO:0000313" key="10">
    <source>
        <dbReference type="Proteomes" id="UP000192596"/>
    </source>
</evidence>
<feature type="transmembrane region" description="Helical" evidence="8">
    <location>
        <begin position="573"/>
        <end position="596"/>
    </location>
</feature>
<dbReference type="OrthoDB" id="77405at2759"/>
<dbReference type="Pfam" id="PF03169">
    <property type="entry name" value="OPT"/>
    <property type="match status" value="2"/>
</dbReference>
<feature type="transmembrane region" description="Helical" evidence="8">
    <location>
        <begin position="608"/>
        <end position="634"/>
    </location>
</feature>
<keyword evidence="5 8" id="KW-1133">Transmembrane helix</keyword>
<evidence type="ECO:0000256" key="7">
    <source>
        <dbReference type="SAM" id="MobiDB-lite"/>
    </source>
</evidence>
<dbReference type="AlphaFoldDB" id="A0A1V8SVS5"/>